<feature type="compositionally biased region" description="Basic and acidic residues" evidence="1">
    <location>
        <begin position="27"/>
        <end position="40"/>
    </location>
</feature>
<evidence type="ECO:0000313" key="3">
    <source>
        <dbReference type="WBParaSite" id="ALUE_0001997301-mRNA-1"/>
    </source>
</evidence>
<reference evidence="3" key="1">
    <citation type="submission" date="2017-02" db="UniProtKB">
        <authorList>
            <consortium name="WormBaseParasite"/>
        </authorList>
    </citation>
    <scope>IDENTIFICATION</scope>
</reference>
<proteinExistence type="predicted"/>
<name>A0A0M3IMJ5_ASCLU</name>
<accession>A0A0M3IMJ5</accession>
<dbReference type="Proteomes" id="UP000036681">
    <property type="component" value="Unplaced"/>
</dbReference>
<feature type="region of interest" description="Disordered" evidence="1">
    <location>
        <begin position="1"/>
        <end position="40"/>
    </location>
</feature>
<sequence>MDRDDRAGGDSSNMVRSIQKEVQSVEYRADSTKQRVDHDDLTAQNVRRDTNKNMNSNVRAIKMKEETNAVEESYDLPSDEWVVESADDSGQEDGPISDEDEESAEIDELVDLSKSIASDETSNFWYLLRACALGEERIGRFILNGIDYVVMGEMAFECDAKTNLVDYSAKRKLKHTLLHTVEEVFLCYLYYTRGRFQAYARRLGKLRKRRIGAASAVRLEEYLYVRNARLPEFISGMFPPPTPIKLSEILRGEKLPDSGWNPITFHQKFHGIQEIRRVSNEPQNVIKNSGIHPDSDQPMKSSSIEQIETNGTEAVNDSTNSEIKRSDFSTSEVHKVEHKRTNGRTVLLEGTFYNRSCYVQFLSNWLCHMKKASHVVHSTIPLSMEQRSALGLSKNQATVAHTYMVIDGLPPSEFYGGGFGVTAKLANWAASREMVTRLYHGGLVTPSLYNEIAIPLSMEQRSALGLSKNQATVAHTYMVIDGLPPSEFYGGGFGVTAKLANWAASREMVTRLYHGGLVTPSLYNEIEDDRTIVEDDRPPSTRACKQLRKRKREQFLISKAALETLDQYLAIEDDRTIIEDDRPPSTRACKQLRKRKREQFLISKAALETLDQYLAIGEMLMKIDFIFSND</sequence>
<protein>
    <submittedName>
        <fullName evidence="3">PMD domain-containing protein</fullName>
    </submittedName>
</protein>
<dbReference type="AlphaFoldDB" id="A0A0M3IMJ5"/>
<feature type="region of interest" description="Disordered" evidence="1">
    <location>
        <begin position="84"/>
        <end position="104"/>
    </location>
</feature>
<dbReference type="WBParaSite" id="ALUE_0001997301-mRNA-1">
    <property type="protein sequence ID" value="ALUE_0001997301-mRNA-1"/>
    <property type="gene ID" value="ALUE_0001997301"/>
</dbReference>
<feature type="compositionally biased region" description="Polar residues" evidence="1">
    <location>
        <begin position="10"/>
        <end position="22"/>
    </location>
</feature>
<evidence type="ECO:0000313" key="2">
    <source>
        <dbReference type="Proteomes" id="UP000036681"/>
    </source>
</evidence>
<keyword evidence="2" id="KW-1185">Reference proteome</keyword>
<organism evidence="2 3">
    <name type="scientific">Ascaris lumbricoides</name>
    <name type="common">Giant roundworm</name>
    <dbReference type="NCBI Taxonomy" id="6252"/>
    <lineage>
        <taxon>Eukaryota</taxon>
        <taxon>Metazoa</taxon>
        <taxon>Ecdysozoa</taxon>
        <taxon>Nematoda</taxon>
        <taxon>Chromadorea</taxon>
        <taxon>Rhabditida</taxon>
        <taxon>Spirurina</taxon>
        <taxon>Ascaridomorpha</taxon>
        <taxon>Ascaridoidea</taxon>
        <taxon>Ascarididae</taxon>
        <taxon>Ascaris</taxon>
    </lineage>
</organism>
<evidence type="ECO:0000256" key="1">
    <source>
        <dbReference type="SAM" id="MobiDB-lite"/>
    </source>
</evidence>